<evidence type="ECO:0000259" key="6">
    <source>
        <dbReference type="PROSITE" id="PS51072"/>
    </source>
</evidence>
<dbReference type="GO" id="GO:0016192">
    <property type="term" value="P:vesicle-mediated transport"/>
    <property type="evidence" value="ECO:0007669"/>
    <property type="project" value="InterPro"/>
</dbReference>
<dbReference type="PROSITE" id="PS51072">
    <property type="entry name" value="MHD"/>
    <property type="match status" value="1"/>
</dbReference>
<dbReference type="Pfam" id="PF01217">
    <property type="entry name" value="Clat_adaptor_s"/>
    <property type="match status" value="1"/>
</dbReference>
<dbReference type="GO" id="GO:0012505">
    <property type="term" value="C:endomembrane system"/>
    <property type="evidence" value="ECO:0007669"/>
    <property type="project" value="UniProtKB-SubCell"/>
</dbReference>
<accession>A0A7S4JY63</accession>
<reference evidence="7" key="1">
    <citation type="submission" date="2021-01" db="EMBL/GenBank/DDBJ databases">
        <authorList>
            <person name="Corre E."/>
            <person name="Pelletier E."/>
            <person name="Niang G."/>
            <person name="Scheremetjew M."/>
            <person name="Finn R."/>
            <person name="Kale V."/>
            <person name="Holt S."/>
            <person name="Cochrane G."/>
            <person name="Meng A."/>
            <person name="Brown T."/>
            <person name="Cohen L."/>
        </authorList>
    </citation>
    <scope>NUCLEOTIDE SEQUENCE</scope>
    <source>
        <strain evidence="7">SoJaBio B1-5/56/2</strain>
    </source>
</reference>
<dbReference type="PROSITE" id="PS00991">
    <property type="entry name" value="CLAT_ADAPTOR_M_2"/>
    <property type="match status" value="1"/>
</dbReference>
<keyword evidence="4" id="KW-0472">Membrane</keyword>
<dbReference type="SUPFAM" id="SSF64356">
    <property type="entry name" value="SNARE-like"/>
    <property type="match status" value="1"/>
</dbReference>
<evidence type="ECO:0000256" key="1">
    <source>
        <dbReference type="ARBA" id="ARBA00004308"/>
    </source>
</evidence>
<dbReference type="InterPro" id="IPR028565">
    <property type="entry name" value="MHD"/>
</dbReference>
<gene>
    <name evidence="7" type="ORF">NAES01612_LOCUS3002</name>
</gene>
<name>A0A7S4JY63_9EUKA</name>
<dbReference type="SUPFAM" id="SSF49447">
    <property type="entry name" value="Second domain of Mu2 adaptin subunit (ap50) of ap2 adaptor"/>
    <property type="match status" value="1"/>
</dbReference>
<dbReference type="FunFam" id="3.30.450.60:FF:000002">
    <property type="entry name" value="AP-2 complex subunit mu, putative"/>
    <property type="match status" value="1"/>
</dbReference>
<dbReference type="InterPro" id="IPR011012">
    <property type="entry name" value="Longin-like_dom_sf"/>
</dbReference>
<dbReference type="PRINTS" id="PR00314">
    <property type="entry name" value="CLATHRINADPT"/>
</dbReference>
<protein>
    <recommendedName>
        <fullName evidence="6">MHD domain-containing protein</fullName>
    </recommendedName>
</protein>
<dbReference type="PIRSF" id="PIRSF005992">
    <property type="entry name" value="Clathrin_mu"/>
    <property type="match status" value="1"/>
</dbReference>
<dbReference type="CDD" id="cd09252">
    <property type="entry name" value="AP-3_Mu3_Cterm"/>
    <property type="match status" value="1"/>
</dbReference>
<proteinExistence type="inferred from homology"/>
<comment type="similarity">
    <text evidence="5">Belongs to the adaptor complexes medium subunit family.</text>
</comment>
<dbReference type="Gene3D" id="3.30.450.60">
    <property type="match status" value="1"/>
</dbReference>
<dbReference type="PANTHER" id="PTHR10529">
    <property type="entry name" value="AP COMPLEX SUBUNIT MU"/>
    <property type="match status" value="1"/>
</dbReference>
<dbReference type="GO" id="GO:0030131">
    <property type="term" value="C:clathrin adaptor complex"/>
    <property type="evidence" value="ECO:0007669"/>
    <property type="project" value="UniProtKB-UniRule"/>
</dbReference>
<keyword evidence="2 5" id="KW-0813">Transport</keyword>
<dbReference type="InterPro" id="IPR022775">
    <property type="entry name" value="AP_mu_sigma_su"/>
</dbReference>
<keyword evidence="3 5" id="KW-0653">Protein transport</keyword>
<dbReference type="CDD" id="cd14837">
    <property type="entry name" value="AP3_Mu_N"/>
    <property type="match status" value="1"/>
</dbReference>
<dbReference type="InterPro" id="IPR036168">
    <property type="entry name" value="AP2_Mu_C_sf"/>
</dbReference>
<dbReference type="Pfam" id="PF00928">
    <property type="entry name" value="Adap_comp_sub"/>
    <property type="match status" value="1"/>
</dbReference>
<dbReference type="AlphaFoldDB" id="A0A7S4JY63"/>
<dbReference type="InterPro" id="IPR018240">
    <property type="entry name" value="Clathrin_mu_CS"/>
</dbReference>
<dbReference type="Gene3D" id="2.60.40.1170">
    <property type="entry name" value="Mu homology domain, subdomain B"/>
    <property type="match status" value="2"/>
</dbReference>
<organism evidence="7">
    <name type="scientific">Paramoeba aestuarina</name>
    <dbReference type="NCBI Taxonomy" id="180227"/>
    <lineage>
        <taxon>Eukaryota</taxon>
        <taxon>Amoebozoa</taxon>
        <taxon>Discosea</taxon>
        <taxon>Flabellinia</taxon>
        <taxon>Dactylopodida</taxon>
        <taxon>Paramoebidae</taxon>
        <taxon>Paramoeba</taxon>
    </lineage>
</organism>
<sequence length="418" mass="46738">MQSLFIVNTSGDVIIEKHYQGFQTRAVCEIFWREITKAPSRADLSPIIVTPKHYLFHIYAKELYFLTTVQQDTPPLLVIEFLYRVVDVFVDYFDVVSEKTIKENFVTVYQILEEMMDNGFPFTTEPNVLKEMIAPPSIMKSLTSTVTGTSNNVSGTLPDGRLSATYWRGAAKYTKDEIFFDIIEEIDCIIDANGLIVTSEVAGTIMSLCRLSDVPDLTMVFNYPRVMTDVSFHPCVRLARWDQNRVVSFIPPDGNYKLMQYRINSQVNSQVQPPIYCKPTITFSNGQGKVTVMVGPKATGGKPVDDVKITMPFPKSVLTVSLSPTFGKFSYDESTKTGTWNIGQLPKDSPMLTGTVNLSPGVKTPEVAMTVLVEFQILMFACSGLKVESLAVHNVGYKPFKGVRSLTKAGRFQVRTGK</sequence>
<evidence type="ECO:0000256" key="5">
    <source>
        <dbReference type="PIRNR" id="PIRNR005992"/>
    </source>
</evidence>
<evidence type="ECO:0000256" key="2">
    <source>
        <dbReference type="ARBA" id="ARBA00022448"/>
    </source>
</evidence>
<evidence type="ECO:0000256" key="4">
    <source>
        <dbReference type="ARBA" id="ARBA00023136"/>
    </source>
</evidence>
<comment type="subcellular location">
    <subcellularLocation>
        <location evidence="1">Endomembrane system</location>
    </subcellularLocation>
</comment>
<dbReference type="GO" id="GO:0006886">
    <property type="term" value="P:intracellular protein transport"/>
    <property type="evidence" value="ECO:0007669"/>
    <property type="project" value="UniProtKB-UniRule"/>
</dbReference>
<dbReference type="GO" id="GO:0031201">
    <property type="term" value="C:SNARE complex"/>
    <property type="evidence" value="ECO:0007669"/>
    <property type="project" value="UniProtKB-ARBA"/>
</dbReference>
<dbReference type="EMBL" id="HBKR01004475">
    <property type="protein sequence ID" value="CAE2278034.1"/>
    <property type="molecule type" value="Transcribed_RNA"/>
</dbReference>
<dbReference type="InterPro" id="IPR050431">
    <property type="entry name" value="Adaptor_comp_med_subunit"/>
</dbReference>
<evidence type="ECO:0000313" key="7">
    <source>
        <dbReference type="EMBL" id="CAE2278034.1"/>
    </source>
</evidence>
<dbReference type="InterPro" id="IPR001392">
    <property type="entry name" value="Clathrin_mu"/>
</dbReference>
<evidence type="ECO:0000256" key="3">
    <source>
        <dbReference type="ARBA" id="ARBA00022927"/>
    </source>
</evidence>
<feature type="domain" description="MHD" evidence="6">
    <location>
        <begin position="175"/>
        <end position="415"/>
    </location>
</feature>